<dbReference type="PROSITE" id="PS00041">
    <property type="entry name" value="HTH_ARAC_FAMILY_1"/>
    <property type="match status" value="1"/>
</dbReference>
<evidence type="ECO:0000256" key="1">
    <source>
        <dbReference type="ARBA" id="ARBA00023015"/>
    </source>
</evidence>
<dbReference type="RefSeq" id="WP_181579400.1">
    <property type="nucleotide sequence ID" value="NZ_CP059399.1"/>
</dbReference>
<name>A0A7D6V5V2_9NOCA</name>
<keyword evidence="1" id="KW-0805">Transcription regulation</keyword>
<dbReference type="Gene3D" id="1.10.10.60">
    <property type="entry name" value="Homeodomain-like"/>
    <property type="match status" value="1"/>
</dbReference>
<dbReference type="Pfam" id="PF12833">
    <property type="entry name" value="HTH_18"/>
    <property type="match status" value="1"/>
</dbReference>
<sequence>MQNANYGTVEISSSSTVTPRQAFEQWEGLMSDAVAPSLIQPLHHNHWYGRVTTTQFDGFAVSHMQASAQRALRTQRMVERSTGEFLLVNIVAEGTNWTEQDGRTAACTPGTISFFDSGRPLESHTTDNCVSTLVRAPLQLILDHCGLNRDRLPIATAVPTTGAVGIVADFFRGLAALPPEEVDRAITVFGTDSAAMMASGLLLAAGNTTPAPSDSAYTRRQVFAYIRSRSTDPDLTVDEIARACHISRRTLFRVCEGFGGPAEIVRRVRIEHARRLLRADPARSLAAIAAAAGFSTDRHFYRAFREETGQTPGQFRDQLATESRKR</sequence>
<keyword evidence="6" id="KW-1185">Reference proteome</keyword>
<dbReference type="Proteomes" id="UP000515512">
    <property type="component" value="Chromosome"/>
</dbReference>
<protein>
    <submittedName>
        <fullName evidence="5">AraC family transcriptional regulator</fullName>
    </submittedName>
</protein>
<evidence type="ECO:0000259" key="4">
    <source>
        <dbReference type="PROSITE" id="PS01124"/>
    </source>
</evidence>
<evidence type="ECO:0000313" key="6">
    <source>
        <dbReference type="Proteomes" id="UP000515512"/>
    </source>
</evidence>
<dbReference type="InterPro" id="IPR009057">
    <property type="entry name" value="Homeodomain-like_sf"/>
</dbReference>
<proteinExistence type="predicted"/>
<dbReference type="SUPFAM" id="SSF46689">
    <property type="entry name" value="Homeodomain-like"/>
    <property type="match status" value="1"/>
</dbReference>
<dbReference type="PANTHER" id="PTHR46796">
    <property type="entry name" value="HTH-TYPE TRANSCRIPTIONAL ACTIVATOR RHAS-RELATED"/>
    <property type="match status" value="1"/>
</dbReference>
<keyword evidence="3" id="KW-0804">Transcription</keyword>
<dbReference type="KEGG" id="nhu:H0264_22670"/>
<dbReference type="AlphaFoldDB" id="A0A7D6V5V2"/>
<evidence type="ECO:0000256" key="3">
    <source>
        <dbReference type="ARBA" id="ARBA00023163"/>
    </source>
</evidence>
<reference evidence="5 6" key="1">
    <citation type="submission" date="2020-07" db="EMBL/GenBank/DDBJ databases">
        <authorList>
            <person name="Zhuang K."/>
            <person name="Ran Y."/>
        </authorList>
    </citation>
    <scope>NUCLEOTIDE SEQUENCE [LARGE SCALE GENOMIC DNA]</scope>
    <source>
        <strain evidence="5 6">WCH-YHL-001</strain>
    </source>
</reference>
<organism evidence="5 6">
    <name type="scientific">Nocardia huaxiensis</name>
    <dbReference type="NCBI Taxonomy" id="2755382"/>
    <lineage>
        <taxon>Bacteria</taxon>
        <taxon>Bacillati</taxon>
        <taxon>Actinomycetota</taxon>
        <taxon>Actinomycetes</taxon>
        <taxon>Mycobacteriales</taxon>
        <taxon>Nocardiaceae</taxon>
        <taxon>Nocardia</taxon>
    </lineage>
</organism>
<gene>
    <name evidence="5" type="ORF">H0264_22670</name>
</gene>
<dbReference type="InterPro" id="IPR018062">
    <property type="entry name" value="HTH_AraC-typ_CS"/>
</dbReference>
<keyword evidence="2" id="KW-0238">DNA-binding</keyword>
<evidence type="ECO:0000313" key="5">
    <source>
        <dbReference type="EMBL" id="QLY28192.1"/>
    </source>
</evidence>
<dbReference type="PROSITE" id="PS01124">
    <property type="entry name" value="HTH_ARAC_FAMILY_2"/>
    <property type="match status" value="1"/>
</dbReference>
<dbReference type="GO" id="GO:0003700">
    <property type="term" value="F:DNA-binding transcription factor activity"/>
    <property type="evidence" value="ECO:0007669"/>
    <property type="project" value="InterPro"/>
</dbReference>
<accession>A0A7D6V5V2</accession>
<dbReference type="InterPro" id="IPR018060">
    <property type="entry name" value="HTH_AraC"/>
</dbReference>
<dbReference type="InterPro" id="IPR050204">
    <property type="entry name" value="AraC_XylS_family_regulators"/>
</dbReference>
<dbReference type="SMART" id="SM00342">
    <property type="entry name" value="HTH_ARAC"/>
    <property type="match status" value="1"/>
</dbReference>
<dbReference type="InterPro" id="IPR035418">
    <property type="entry name" value="AraC-bd_2"/>
</dbReference>
<evidence type="ECO:0000256" key="2">
    <source>
        <dbReference type="ARBA" id="ARBA00023125"/>
    </source>
</evidence>
<dbReference type="EMBL" id="CP059399">
    <property type="protein sequence ID" value="QLY28192.1"/>
    <property type="molecule type" value="Genomic_DNA"/>
</dbReference>
<dbReference type="GO" id="GO:0043565">
    <property type="term" value="F:sequence-specific DNA binding"/>
    <property type="evidence" value="ECO:0007669"/>
    <property type="project" value="InterPro"/>
</dbReference>
<dbReference type="Pfam" id="PF14525">
    <property type="entry name" value="AraC_binding_2"/>
    <property type="match status" value="1"/>
</dbReference>
<feature type="domain" description="HTH araC/xylS-type" evidence="4">
    <location>
        <begin position="220"/>
        <end position="318"/>
    </location>
</feature>
<dbReference type="PANTHER" id="PTHR46796:SF6">
    <property type="entry name" value="ARAC SUBFAMILY"/>
    <property type="match status" value="1"/>
</dbReference>